<feature type="transmembrane region" description="Helical" evidence="8">
    <location>
        <begin position="200"/>
        <end position="217"/>
    </location>
</feature>
<dbReference type="RefSeq" id="WP_167224764.1">
    <property type="nucleotide sequence ID" value="NZ_JAAQPH010000008.1"/>
</dbReference>
<dbReference type="Pfam" id="PF01925">
    <property type="entry name" value="TauE"/>
    <property type="match status" value="1"/>
</dbReference>
<dbReference type="InterPro" id="IPR002781">
    <property type="entry name" value="TM_pro_TauE-like"/>
</dbReference>
<evidence type="ECO:0000256" key="4">
    <source>
        <dbReference type="ARBA" id="ARBA00022475"/>
    </source>
</evidence>
<comment type="subcellular location">
    <subcellularLocation>
        <location evidence="1 8">Cell membrane</location>
        <topology evidence="1 8">Multi-pass membrane protein</topology>
    </subcellularLocation>
</comment>
<reference evidence="9" key="1">
    <citation type="submission" date="2020-03" db="EMBL/GenBank/DDBJ databases">
        <title>Genome of Pelagibius litoralis DSM 21314T.</title>
        <authorList>
            <person name="Wang G."/>
        </authorList>
    </citation>
    <scope>NUCLEOTIDE SEQUENCE</scope>
    <source>
        <strain evidence="9">DSM 21314</strain>
    </source>
</reference>
<evidence type="ECO:0000256" key="8">
    <source>
        <dbReference type="RuleBase" id="RU363041"/>
    </source>
</evidence>
<dbReference type="EMBL" id="JAAQPH010000008">
    <property type="protein sequence ID" value="NIA69302.1"/>
    <property type="molecule type" value="Genomic_DNA"/>
</dbReference>
<dbReference type="InterPro" id="IPR052017">
    <property type="entry name" value="TSUP"/>
</dbReference>
<evidence type="ECO:0000313" key="9">
    <source>
        <dbReference type="EMBL" id="NIA69302.1"/>
    </source>
</evidence>
<evidence type="ECO:0000256" key="6">
    <source>
        <dbReference type="ARBA" id="ARBA00022989"/>
    </source>
</evidence>
<evidence type="ECO:0000313" key="10">
    <source>
        <dbReference type="Proteomes" id="UP000761264"/>
    </source>
</evidence>
<protein>
    <recommendedName>
        <fullName evidence="8">Probable membrane transporter protein</fullName>
    </recommendedName>
</protein>
<keyword evidence="4 8" id="KW-1003">Cell membrane</keyword>
<feature type="transmembrane region" description="Helical" evidence="8">
    <location>
        <begin position="169"/>
        <end position="193"/>
    </location>
</feature>
<evidence type="ECO:0000256" key="7">
    <source>
        <dbReference type="ARBA" id="ARBA00023136"/>
    </source>
</evidence>
<gene>
    <name evidence="9" type="ORF">HBA54_11935</name>
</gene>
<dbReference type="GO" id="GO:0005886">
    <property type="term" value="C:plasma membrane"/>
    <property type="evidence" value="ECO:0007669"/>
    <property type="project" value="UniProtKB-SubCell"/>
</dbReference>
<dbReference type="PANTHER" id="PTHR30269:SF37">
    <property type="entry name" value="MEMBRANE TRANSPORTER PROTEIN"/>
    <property type="match status" value="1"/>
</dbReference>
<organism evidence="9 10">
    <name type="scientific">Pelagibius litoralis</name>
    <dbReference type="NCBI Taxonomy" id="374515"/>
    <lineage>
        <taxon>Bacteria</taxon>
        <taxon>Pseudomonadati</taxon>
        <taxon>Pseudomonadota</taxon>
        <taxon>Alphaproteobacteria</taxon>
        <taxon>Rhodospirillales</taxon>
        <taxon>Rhodovibrionaceae</taxon>
        <taxon>Pelagibius</taxon>
    </lineage>
</organism>
<evidence type="ECO:0000256" key="3">
    <source>
        <dbReference type="ARBA" id="ARBA00022448"/>
    </source>
</evidence>
<dbReference type="PANTHER" id="PTHR30269">
    <property type="entry name" value="TRANSMEMBRANE PROTEIN YFCA"/>
    <property type="match status" value="1"/>
</dbReference>
<keyword evidence="6 8" id="KW-1133">Transmembrane helix</keyword>
<sequence>MVEALDLIVWLAVLGIFFLGGLIKGALGFGLPLVTIALLPLVIPTGLALAVNVVVFPIMNVFQFVQAGMMRETLGRFPMMLLGILLGVPMGALLLSGLDEELLIFCLGLFVAVFAIFNGINPRLRIPESRRPLAEGLSGVAAGILGTLTSTNGPVFVTYLTGIGAERRVMISALGLFFLFSGFLIAGSFWFIGIMNGPRLLMALTCTLPAGLGMWVGNRLAGRLPAESFRKLILLVLFCLGINMMLRVLL</sequence>
<proteinExistence type="inferred from homology"/>
<evidence type="ECO:0000256" key="1">
    <source>
        <dbReference type="ARBA" id="ARBA00004651"/>
    </source>
</evidence>
<comment type="caution">
    <text evidence="9">The sequence shown here is derived from an EMBL/GenBank/DDBJ whole genome shotgun (WGS) entry which is preliminary data.</text>
</comment>
<feature type="transmembrane region" description="Helical" evidence="8">
    <location>
        <begin position="33"/>
        <end position="56"/>
    </location>
</feature>
<keyword evidence="7 8" id="KW-0472">Membrane</keyword>
<keyword evidence="5 8" id="KW-0812">Transmembrane</keyword>
<comment type="similarity">
    <text evidence="2 8">Belongs to the 4-toluene sulfonate uptake permease (TSUP) (TC 2.A.102) family.</text>
</comment>
<feature type="transmembrane region" description="Helical" evidence="8">
    <location>
        <begin position="102"/>
        <end position="120"/>
    </location>
</feature>
<keyword evidence="10" id="KW-1185">Reference proteome</keyword>
<evidence type="ECO:0000256" key="2">
    <source>
        <dbReference type="ARBA" id="ARBA00009142"/>
    </source>
</evidence>
<name>A0A967EXM7_9PROT</name>
<feature type="transmembrane region" description="Helical" evidence="8">
    <location>
        <begin position="7"/>
        <end position="27"/>
    </location>
</feature>
<feature type="transmembrane region" description="Helical" evidence="8">
    <location>
        <begin position="132"/>
        <end position="149"/>
    </location>
</feature>
<dbReference type="Proteomes" id="UP000761264">
    <property type="component" value="Unassembled WGS sequence"/>
</dbReference>
<accession>A0A967EXM7</accession>
<dbReference type="AlphaFoldDB" id="A0A967EXM7"/>
<feature type="transmembrane region" description="Helical" evidence="8">
    <location>
        <begin position="229"/>
        <end position="249"/>
    </location>
</feature>
<feature type="transmembrane region" description="Helical" evidence="8">
    <location>
        <begin position="77"/>
        <end position="96"/>
    </location>
</feature>
<keyword evidence="3" id="KW-0813">Transport</keyword>
<evidence type="ECO:0000256" key="5">
    <source>
        <dbReference type="ARBA" id="ARBA00022692"/>
    </source>
</evidence>